<organism evidence="5 6">
    <name type="scientific">Pseudarcicella hirudinis</name>
    <dbReference type="NCBI Taxonomy" id="1079859"/>
    <lineage>
        <taxon>Bacteria</taxon>
        <taxon>Pseudomonadati</taxon>
        <taxon>Bacteroidota</taxon>
        <taxon>Cytophagia</taxon>
        <taxon>Cytophagales</taxon>
        <taxon>Flectobacillaceae</taxon>
        <taxon>Pseudarcicella</taxon>
    </lineage>
</organism>
<dbReference type="EMBL" id="FOXH01000010">
    <property type="protein sequence ID" value="SFQ13044.1"/>
    <property type="molecule type" value="Genomic_DNA"/>
</dbReference>
<proteinExistence type="predicted"/>
<evidence type="ECO:0000313" key="5">
    <source>
        <dbReference type="EMBL" id="SFQ13044.1"/>
    </source>
</evidence>
<gene>
    <name evidence="5" type="ORF">SAMN04515674_110162</name>
</gene>
<evidence type="ECO:0000259" key="4">
    <source>
        <dbReference type="SMART" id="SM00965"/>
    </source>
</evidence>
<sequence length="622" mass="70353">MTNFLQILRKITYPGHFIAVFLYFASNSYAQSGLLDKPVTVKAYNERLTNILDLIAAQGNFNFSYNSNLIEDRRIDLTAVNKPVREILNVIFKGTVSYKVRGNYVILIKVRSNEERNISFFVSGYVVDDETGSALSDVSIFDKVNLYSALTNKNGYYKIKVHSQDLPVKLIIEKTSYEKQFLWIRSANNDYRDFFLNPEIKPQNEQVSLPFDDNSTDFLSKPDTLKPIDRISEITPLPRNQENGPPDLLDIPLPELYYDSVGLGEKLKNLVTRFFTQKSQRIHAHNLSDTLYRNFQLSLLPFIGTNRMLSGSIDNRISINLIAGYSGGVRMVEFGGVFNFVRNNVSGTQMGGFSNIVGDNVEGNQFAGFGNIVGGMFTGRQFAGFLNVSGTFRKGLQMAPLNIVLKESNGLQMGVVNYATKIGLTGHQVGLFNLADSAERAPFGLISIVRSNGYRRFELSTDENRAANLYFKTGIKQFYNIFMIGINPIRTLPTADLGYGIGRAYRLGKAWMFNTDIVAHFFAENDYGEHFNTGGLYQIDFGFEKQIARRTAVVFGPSLKFMSLNNEDLPSWQTKPFKGIPPYDSILSGRDYTFWIGINLGLRIMQKTRIPKFNRKQNRSYN</sequence>
<feature type="domain" description="Secretin/TonB short N-terminal" evidence="4">
    <location>
        <begin position="61"/>
        <end position="110"/>
    </location>
</feature>
<keyword evidence="6" id="KW-1185">Reference proteome</keyword>
<dbReference type="InterPro" id="IPR008969">
    <property type="entry name" value="CarboxyPept-like_regulatory"/>
</dbReference>
<evidence type="ECO:0000313" key="6">
    <source>
        <dbReference type="Proteomes" id="UP000199306"/>
    </source>
</evidence>
<reference evidence="5 6" key="1">
    <citation type="submission" date="2016-10" db="EMBL/GenBank/DDBJ databases">
        <authorList>
            <person name="de Groot N.N."/>
        </authorList>
    </citation>
    <scope>NUCLEOTIDE SEQUENCE [LARGE SCALE GENOMIC DNA]</scope>
    <source>
        <strain evidence="6">E92,LMG 26720,CCM 7988</strain>
    </source>
</reference>
<keyword evidence="3" id="KW-0998">Cell outer membrane</keyword>
<accession>A0A1I5VZU2</accession>
<dbReference type="AlphaFoldDB" id="A0A1I5VZU2"/>
<dbReference type="InterPro" id="IPR011662">
    <property type="entry name" value="Secretin/TonB_short_N"/>
</dbReference>
<dbReference type="STRING" id="1079859.SAMN04515674_110162"/>
<evidence type="ECO:0000256" key="1">
    <source>
        <dbReference type="ARBA" id="ARBA00022448"/>
    </source>
</evidence>
<name>A0A1I5VZU2_9BACT</name>
<evidence type="ECO:0000256" key="3">
    <source>
        <dbReference type="ARBA" id="ARBA00023237"/>
    </source>
</evidence>
<protein>
    <recommendedName>
        <fullName evidence="4">Secretin/TonB short N-terminal domain-containing protein</fullName>
    </recommendedName>
</protein>
<dbReference type="RefSeq" id="WP_092018356.1">
    <property type="nucleotide sequence ID" value="NZ_FOXH01000010.1"/>
</dbReference>
<dbReference type="OrthoDB" id="5505971at2"/>
<dbReference type="SUPFAM" id="SSF49464">
    <property type="entry name" value="Carboxypeptidase regulatory domain-like"/>
    <property type="match status" value="1"/>
</dbReference>
<keyword evidence="2" id="KW-0472">Membrane</keyword>
<keyword evidence="1" id="KW-0813">Transport</keyword>
<dbReference type="Proteomes" id="UP000199306">
    <property type="component" value="Unassembled WGS sequence"/>
</dbReference>
<dbReference type="GO" id="GO:0019867">
    <property type="term" value="C:outer membrane"/>
    <property type="evidence" value="ECO:0007669"/>
    <property type="project" value="InterPro"/>
</dbReference>
<evidence type="ECO:0000256" key="2">
    <source>
        <dbReference type="ARBA" id="ARBA00023136"/>
    </source>
</evidence>
<dbReference type="SMART" id="SM00965">
    <property type="entry name" value="STN"/>
    <property type="match status" value="1"/>
</dbReference>